<gene>
    <name evidence="7" type="ORF">C4D60_Mb01t14890</name>
</gene>
<feature type="coiled-coil region" evidence="5">
    <location>
        <begin position="71"/>
        <end position="104"/>
    </location>
</feature>
<evidence type="ECO:0000256" key="4">
    <source>
        <dbReference type="ARBA" id="ARBA00023242"/>
    </source>
</evidence>
<dbReference type="AlphaFoldDB" id="A0A4S8JM99"/>
<comment type="subcellular location">
    <subcellularLocation>
        <location evidence="1">Nucleus</location>
        <location evidence="1">Nucleolus</location>
    </subcellularLocation>
</comment>
<dbReference type="Pfam" id="PF09805">
    <property type="entry name" value="Nop25"/>
    <property type="match status" value="1"/>
</dbReference>
<reference evidence="7 8" key="1">
    <citation type="journal article" date="2019" name="Nat. Plants">
        <title>Genome sequencing of Musa balbisiana reveals subgenome evolution and function divergence in polyploid bananas.</title>
        <authorList>
            <person name="Yao X."/>
        </authorList>
    </citation>
    <scope>NUCLEOTIDE SEQUENCE [LARGE SCALE GENOMIC DNA]</scope>
    <source>
        <strain evidence="8">cv. DH-PKW</strain>
        <tissue evidence="7">Leaves</tissue>
    </source>
</reference>
<sequence length="222" mass="25442">MSGEEEDDFDEGVVVGQLSTVTVPKHIKKRALKNKALTVGFNDKELRHSHPNQTISFNKHLCGRDFVTGFHKRKKKRRKEAQRQLQEKDRLKRIEARKKRKQEREMALYGRVLSSENSLAAVSEPDNAGDSEQDNQDMMASVSETKMYEDEDTTITVTTSAISHEEDDFNQTNVIPMVGNKAEKRQVLDVKKKPLKRVAKHRSNKKGGKKPPPRKHNKGRNK</sequence>
<evidence type="ECO:0000313" key="8">
    <source>
        <dbReference type="Proteomes" id="UP000317650"/>
    </source>
</evidence>
<keyword evidence="4" id="KW-0539">Nucleus</keyword>
<dbReference type="InterPro" id="IPR019186">
    <property type="entry name" value="Nucleolar_protein_12"/>
</dbReference>
<dbReference type="PANTHER" id="PTHR14577">
    <property type="entry name" value="NUCLEOLAR PROTEIN 12"/>
    <property type="match status" value="1"/>
</dbReference>
<protein>
    <recommendedName>
        <fullName evidence="9">Nucleolar protein 12</fullName>
    </recommendedName>
</protein>
<dbReference type="EMBL" id="PYDT01000004">
    <property type="protein sequence ID" value="THU63353.1"/>
    <property type="molecule type" value="Genomic_DNA"/>
</dbReference>
<proteinExistence type="inferred from homology"/>
<evidence type="ECO:0008006" key="9">
    <source>
        <dbReference type="Google" id="ProtNLM"/>
    </source>
</evidence>
<evidence type="ECO:0000313" key="7">
    <source>
        <dbReference type="EMBL" id="THU63353.1"/>
    </source>
</evidence>
<evidence type="ECO:0000256" key="1">
    <source>
        <dbReference type="ARBA" id="ARBA00004604"/>
    </source>
</evidence>
<comment type="caution">
    <text evidence="7">The sequence shown here is derived from an EMBL/GenBank/DDBJ whole genome shotgun (WGS) entry which is preliminary data.</text>
</comment>
<keyword evidence="8" id="KW-1185">Reference proteome</keyword>
<feature type="compositionally biased region" description="Basic and acidic residues" evidence="6">
    <location>
        <begin position="181"/>
        <end position="192"/>
    </location>
</feature>
<dbReference type="GO" id="GO:0019843">
    <property type="term" value="F:rRNA binding"/>
    <property type="evidence" value="ECO:0007669"/>
    <property type="project" value="TreeGrafter"/>
</dbReference>
<dbReference type="STRING" id="52838.A0A4S8JM99"/>
<dbReference type="PANTHER" id="PTHR14577:SF0">
    <property type="entry name" value="NUCLEOLAR PROTEIN 12"/>
    <property type="match status" value="1"/>
</dbReference>
<dbReference type="GO" id="GO:0005730">
    <property type="term" value="C:nucleolus"/>
    <property type="evidence" value="ECO:0007669"/>
    <property type="project" value="UniProtKB-SubCell"/>
</dbReference>
<dbReference type="Proteomes" id="UP000317650">
    <property type="component" value="Chromosome 1"/>
</dbReference>
<feature type="region of interest" description="Disordered" evidence="6">
    <location>
        <begin position="176"/>
        <end position="222"/>
    </location>
</feature>
<evidence type="ECO:0000256" key="6">
    <source>
        <dbReference type="SAM" id="MobiDB-lite"/>
    </source>
</evidence>
<comment type="similarity">
    <text evidence="2">Belongs to the RRP17 family.</text>
</comment>
<evidence type="ECO:0000256" key="2">
    <source>
        <dbReference type="ARBA" id="ARBA00007175"/>
    </source>
</evidence>
<name>A0A4S8JM99_MUSBA</name>
<evidence type="ECO:0000256" key="5">
    <source>
        <dbReference type="SAM" id="Coils"/>
    </source>
</evidence>
<feature type="compositionally biased region" description="Basic residues" evidence="6">
    <location>
        <begin position="193"/>
        <end position="222"/>
    </location>
</feature>
<organism evidence="7 8">
    <name type="scientific">Musa balbisiana</name>
    <name type="common">Banana</name>
    <dbReference type="NCBI Taxonomy" id="52838"/>
    <lineage>
        <taxon>Eukaryota</taxon>
        <taxon>Viridiplantae</taxon>
        <taxon>Streptophyta</taxon>
        <taxon>Embryophyta</taxon>
        <taxon>Tracheophyta</taxon>
        <taxon>Spermatophyta</taxon>
        <taxon>Magnoliopsida</taxon>
        <taxon>Liliopsida</taxon>
        <taxon>Zingiberales</taxon>
        <taxon>Musaceae</taxon>
        <taxon>Musa</taxon>
    </lineage>
</organism>
<keyword evidence="3 5" id="KW-0175">Coiled coil</keyword>
<evidence type="ECO:0000256" key="3">
    <source>
        <dbReference type="ARBA" id="ARBA00023054"/>
    </source>
</evidence>
<accession>A0A4S8JM99</accession>